<reference evidence="5" key="1">
    <citation type="submission" date="2018-05" db="EMBL/GenBank/DDBJ databases">
        <title>Genome sequencing of Phenylobacterium sp. HYN0004.</title>
        <authorList>
            <person name="Yi H."/>
            <person name="Baek C."/>
        </authorList>
    </citation>
    <scope>NUCLEOTIDE SEQUENCE [LARGE SCALE GENOMIC DNA]</scope>
    <source>
        <strain evidence="5">HYN0004</strain>
    </source>
</reference>
<dbReference type="InterPro" id="IPR001647">
    <property type="entry name" value="HTH_TetR"/>
</dbReference>
<evidence type="ECO:0000313" key="5">
    <source>
        <dbReference type="Proteomes" id="UP000247763"/>
    </source>
</evidence>
<evidence type="ECO:0000313" key="4">
    <source>
        <dbReference type="EMBL" id="AWM77170.1"/>
    </source>
</evidence>
<sequence>MTRESQETDGRRRRGQDSRDRIVSAMLDLVREGEVTPGAERVAARAEVGLRTVFRHFRDMDSLYAEMARTIEGEMSDLIGRPMTASDEGGRLVEIARQRAEFFERIFPFKHASGAHRHRSAFLEREHARMVAQLRDMLIRALPDACSDPARREALDLVLSYEAWSRLRREQGLPRDEALTVLVAAAERLRAPKGG</sequence>
<keyword evidence="5" id="KW-1185">Reference proteome</keyword>
<accession>A0A2Z3HV66</accession>
<dbReference type="AlphaFoldDB" id="A0A2Z3HV66"/>
<dbReference type="SUPFAM" id="SSF46689">
    <property type="entry name" value="Homeodomain-like"/>
    <property type="match status" value="1"/>
</dbReference>
<feature type="DNA-binding region" description="H-T-H motif" evidence="2">
    <location>
        <begin position="38"/>
        <end position="57"/>
    </location>
</feature>
<dbReference type="Gene3D" id="1.10.357.10">
    <property type="entry name" value="Tetracycline Repressor, domain 2"/>
    <property type="match status" value="1"/>
</dbReference>
<protein>
    <submittedName>
        <fullName evidence="4">Transcriptional regulator</fullName>
    </submittedName>
</protein>
<dbReference type="EMBL" id="CP029479">
    <property type="protein sequence ID" value="AWM77170.1"/>
    <property type="molecule type" value="Genomic_DNA"/>
</dbReference>
<keyword evidence="1 2" id="KW-0238">DNA-binding</keyword>
<dbReference type="OrthoDB" id="8911656at2"/>
<organism evidence="4 5">
    <name type="scientific">Phenylobacterium parvum</name>
    <dbReference type="NCBI Taxonomy" id="2201350"/>
    <lineage>
        <taxon>Bacteria</taxon>
        <taxon>Pseudomonadati</taxon>
        <taxon>Pseudomonadota</taxon>
        <taxon>Alphaproteobacteria</taxon>
        <taxon>Caulobacterales</taxon>
        <taxon>Caulobacteraceae</taxon>
        <taxon>Phenylobacterium</taxon>
    </lineage>
</organism>
<dbReference type="InterPro" id="IPR009057">
    <property type="entry name" value="Homeodomain-like_sf"/>
</dbReference>
<feature type="domain" description="HTH tetR-type" evidence="3">
    <location>
        <begin position="16"/>
        <end position="75"/>
    </location>
</feature>
<dbReference type="Proteomes" id="UP000247763">
    <property type="component" value="Chromosome"/>
</dbReference>
<gene>
    <name evidence="4" type="ORF">HYN04_04975</name>
</gene>
<dbReference type="KEGG" id="phb:HYN04_04975"/>
<dbReference type="PROSITE" id="PS50977">
    <property type="entry name" value="HTH_TETR_2"/>
    <property type="match status" value="1"/>
</dbReference>
<name>A0A2Z3HV66_9CAUL</name>
<evidence type="ECO:0000256" key="1">
    <source>
        <dbReference type="ARBA" id="ARBA00023125"/>
    </source>
</evidence>
<proteinExistence type="predicted"/>
<dbReference type="RefSeq" id="WP_110449739.1">
    <property type="nucleotide sequence ID" value="NZ_CP029479.1"/>
</dbReference>
<evidence type="ECO:0000256" key="2">
    <source>
        <dbReference type="PROSITE-ProRule" id="PRU00335"/>
    </source>
</evidence>
<dbReference type="GO" id="GO:0003677">
    <property type="term" value="F:DNA binding"/>
    <property type="evidence" value="ECO:0007669"/>
    <property type="project" value="UniProtKB-UniRule"/>
</dbReference>
<evidence type="ECO:0000259" key="3">
    <source>
        <dbReference type="PROSITE" id="PS50977"/>
    </source>
</evidence>